<name>A0A8S5M2V8_9CAUD</name>
<organism evidence="1">
    <name type="scientific">Siphoviridae sp. ctOVO10</name>
    <dbReference type="NCBI Taxonomy" id="2826311"/>
    <lineage>
        <taxon>Viruses</taxon>
        <taxon>Duplodnaviria</taxon>
        <taxon>Heunggongvirae</taxon>
        <taxon>Uroviricota</taxon>
        <taxon>Caudoviricetes</taxon>
    </lineage>
</organism>
<proteinExistence type="predicted"/>
<accession>A0A8S5M2V8</accession>
<sequence>MPARRGQLLPCVDRWQVLHPAHLLRGQRLHLYRVSPAVCCPALMDREQTQQRAGGTIDGYRRISFRAFAR</sequence>
<protein>
    <submittedName>
        <fullName evidence="1">Uncharacterized protein</fullName>
    </submittedName>
</protein>
<evidence type="ECO:0000313" key="1">
    <source>
        <dbReference type="EMBL" id="DAD76649.1"/>
    </source>
</evidence>
<dbReference type="EMBL" id="BK014806">
    <property type="protein sequence ID" value="DAD76649.1"/>
    <property type="molecule type" value="Genomic_DNA"/>
</dbReference>
<reference evidence="1" key="1">
    <citation type="journal article" date="2021" name="Proc. Natl. Acad. Sci. U.S.A.">
        <title>A Catalog of Tens of Thousands of Viruses from Human Metagenomes Reveals Hidden Associations with Chronic Diseases.</title>
        <authorList>
            <person name="Tisza M.J."/>
            <person name="Buck C.B."/>
        </authorList>
    </citation>
    <scope>NUCLEOTIDE SEQUENCE</scope>
    <source>
        <strain evidence="1">CtOVO10</strain>
    </source>
</reference>